<dbReference type="Proteomes" id="UP001549146">
    <property type="component" value="Unassembled WGS sequence"/>
</dbReference>
<keyword evidence="1" id="KW-0812">Transmembrane</keyword>
<gene>
    <name evidence="2" type="ORF">ABID46_001548</name>
</gene>
<name>A0ABV2LTS9_9FLAO</name>
<keyword evidence="1" id="KW-1133">Transmembrane helix</keyword>
<protein>
    <recommendedName>
        <fullName evidence="4">DUF4350 domain-containing protein</fullName>
    </recommendedName>
</protein>
<keyword evidence="1" id="KW-0472">Membrane</keyword>
<reference evidence="2 3" key="1">
    <citation type="submission" date="2024-06" db="EMBL/GenBank/DDBJ databases">
        <title>Genomic Encyclopedia of Type Strains, Phase IV (KMG-IV): sequencing the most valuable type-strain genomes for metagenomic binning, comparative biology and taxonomic classification.</title>
        <authorList>
            <person name="Goeker M."/>
        </authorList>
    </citation>
    <scope>NUCLEOTIDE SEQUENCE [LARGE SCALE GENOMIC DNA]</scope>
    <source>
        <strain evidence="2 3">DSM 29388</strain>
    </source>
</reference>
<dbReference type="PROSITE" id="PS51257">
    <property type="entry name" value="PROKAR_LIPOPROTEIN"/>
    <property type="match status" value="1"/>
</dbReference>
<dbReference type="RefSeq" id="WP_354508724.1">
    <property type="nucleotide sequence ID" value="NZ_JBEPMO010000007.1"/>
</dbReference>
<evidence type="ECO:0000313" key="3">
    <source>
        <dbReference type="Proteomes" id="UP001549146"/>
    </source>
</evidence>
<comment type="caution">
    <text evidence="2">The sequence shown here is derived from an EMBL/GenBank/DDBJ whole genome shotgun (WGS) entry which is preliminary data.</text>
</comment>
<organism evidence="2 3">
    <name type="scientific">Moheibacter stercoris</name>
    <dbReference type="NCBI Taxonomy" id="1628251"/>
    <lineage>
        <taxon>Bacteria</taxon>
        <taxon>Pseudomonadati</taxon>
        <taxon>Bacteroidota</taxon>
        <taxon>Flavobacteriia</taxon>
        <taxon>Flavobacteriales</taxon>
        <taxon>Weeksellaceae</taxon>
        <taxon>Moheibacter</taxon>
    </lineage>
</organism>
<proteinExistence type="predicted"/>
<evidence type="ECO:0000313" key="2">
    <source>
        <dbReference type="EMBL" id="MET3731966.1"/>
    </source>
</evidence>
<evidence type="ECO:0000256" key="1">
    <source>
        <dbReference type="SAM" id="Phobius"/>
    </source>
</evidence>
<feature type="transmembrane region" description="Helical" evidence="1">
    <location>
        <begin position="262"/>
        <end position="280"/>
    </location>
</feature>
<accession>A0ABV2LTS9</accession>
<dbReference type="EMBL" id="JBEPMO010000007">
    <property type="protein sequence ID" value="MET3731966.1"/>
    <property type="molecule type" value="Genomic_DNA"/>
</dbReference>
<evidence type="ECO:0008006" key="4">
    <source>
        <dbReference type="Google" id="ProtNLM"/>
    </source>
</evidence>
<sequence>MRNWFYYIGILISLLSTSCVDDPVNWTPTYDSTHTIPYGTEVLRKELPKIFPDSKIQNIGVNTHEFFDETDAYYSYAHYMYINEIDIHTISTWSLISNFVYEGGSAFIAIGQGNTVLLNDLGISIDSFTKVKDEQAISLSLQAGTTEKSFVAEKVFNTEYISNYNPETTDILGYLTYNGQKEPNLVKVYHGNGYFLISTTPSLFTNYHVLRKNHNQYVLNTFSFLEDADIYWDNHRMNQRRAGEKNDGGFFNGLSFIMKHESLRWAFFLLLLLGILYLAFNSKRRQRAVPIILPYSNYTLEFAKTLSELYRGNPDHTAMVRYKINYFLEQIRQKYHITSKDTEKDYAELLSLKSGVDIYTCQIIVTTIELFKAKSYLDREDFVRIQSLIQLFNQKSQAYARSNTRS</sequence>
<keyword evidence="3" id="KW-1185">Reference proteome</keyword>